<protein>
    <submittedName>
        <fullName evidence="2">Uncharacterized protein</fullName>
    </submittedName>
</protein>
<reference evidence="3" key="1">
    <citation type="journal article" date="2015" name="Proc. Natl. Acad. Sci. U.S.A.">
        <title>Genome sequencing of adzuki bean (Vigna angularis) provides insight into high starch and low fat accumulation and domestication.</title>
        <authorList>
            <person name="Yang K."/>
            <person name="Tian Z."/>
            <person name="Chen C."/>
            <person name="Luo L."/>
            <person name="Zhao B."/>
            <person name="Wang Z."/>
            <person name="Yu L."/>
            <person name="Li Y."/>
            <person name="Sun Y."/>
            <person name="Li W."/>
            <person name="Chen Y."/>
            <person name="Li Y."/>
            <person name="Zhang Y."/>
            <person name="Ai D."/>
            <person name="Zhao J."/>
            <person name="Shang C."/>
            <person name="Ma Y."/>
            <person name="Wu B."/>
            <person name="Wang M."/>
            <person name="Gao L."/>
            <person name="Sun D."/>
            <person name="Zhang P."/>
            <person name="Guo F."/>
            <person name="Wang W."/>
            <person name="Li Y."/>
            <person name="Wang J."/>
            <person name="Varshney R.K."/>
            <person name="Wang J."/>
            <person name="Ling H.Q."/>
            <person name="Wan P."/>
        </authorList>
    </citation>
    <scope>NUCLEOTIDE SEQUENCE</scope>
    <source>
        <strain evidence="3">cv. Jingnong 6</strain>
    </source>
</reference>
<evidence type="ECO:0000256" key="1">
    <source>
        <dbReference type="SAM" id="MobiDB-lite"/>
    </source>
</evidence>
<dbReference type="Gramene" id="KOM40894">
    <property type="protein sequence ID" value="KOM40894"/>
    <property type="gene ID" value="LR48_Vigan04g109200"/>
</dbReference>
<dbReference type="Proteomes" id="UP000053144">
    <property type="component" value="Chromosome 4"/>
</dbReference>
<gene>
    <name evidence="2" type="ORF">LR48_Vigan04g109200</name>
</gene>
<feature type="region of interest" description="Disordered" evidence="1">
    <location>
        <begin position="276"/>
        <end position="319"/>
    </location>
</feature>
<evidence type="ECO:0000313" key="3">
    <source>
        <dbReference type="Proteomes" id="UP000053144"/>
    </source>
</evidence>
<dbReference type="AlphaFoldDB" id="A0A0L9UEC7"/>
<sequence>MSFLTSFESTRREGWGYADSATTFSSVNSSTLGPNDETNPPAVNQADSPAVENSSRILEDSKDKEVGINVDFTGEWDGRCKARPVVAGYDWAPHDVKLYTSYFVTDRSIKGLANRVCLVKAANDADCFKLAVCQMTEQTCHDREGDFKGNFLNVAFLESSMTLEELEVISQLSQLPLKSSSRTLIGYLGSKNLHIRVFDYLKRSDEECSSRPPITPKPTVVQTSSVDLEAARPKHMGGPTSSIRSFPEGEGILQGMTEEEASRWRLGRIGRGVNISRSWNPERTERSPQEKAARGRRTLGRPFLGPLALEVSHPRRAPF</sequence>
<accession>A0A0L9UEC7</accession>
<dbReference type="EMBL" id="CM003374">
    <property type="protein sequence ID" value="KOM40894.1"/>
    <property type="molecule type" value="Genomic_DNA"/>
</dbReference>
<feature type="compositionally biased region" description="Basic and acidic residues" evidence="1">
    <location>
        <begin position="280"/>
        <end position="293"/>
    </location>
</feature>
<organism evidence="2 3">
    <name type="scientific">Phaseolus angularis</name>
    <name type="common">Azuki bean</name>
    <name type="synonym">Vigna angularis</name>
    <dbReference type="NCBI Taxonomy" id="3914"/>
    <lineage>
        <taxon>Eukaryota</taxon>
        <taxon>Viridiplantae</taxon>
        <taxon>Streptophyta</taxon>
        <taxon>Embryophyta</taxon>
        <taxon>Tracheophyta</taxon>
        <taxon>Spermatophyta</taxon>
        <taxon>Magnoliopsida</taxon>
        <taxon>eudicotyledons</taxon>
        <taxon>Gunneridae</taxon>
        <taxon>Pentapetalae</taxon>
        <taxon>rosids</taxon>
        <taxon>fabids</taxon>
        <taxon>Fabales</taxon>
        <taxon>Fabaceae</taxon>
        <taxon>Papilionoideae</taxon>
        <taxon>50 kb inversion clade</taxon>
        <taxon>NPAAA clade</taxon>
        <taxon>indigoferoid/millettioid clade</taxon>
        <taxon>Phaseoleae</taxon>
        <taxon>Vigna</taxon>
    </lineage>
</organism>
<name>A0A0L9UEC7_PHAAN</name>
<proteinExistence type="predicted"/>
<feature type="region of interest" description="Disordered" evidence="1">
    <location>
        <begin position="26"/>
        <end position="55"/>
    </location>
</feature>
<evidence type="ECO:0000313" key="2">
    <source>
        <dbReference type="EMBL" id="KOM40894.1"/>
    </source>
</evidence>